<evidence type="ECO:0000313" key="1">
    <source>
        <dbReference type="EMBL" id="MEL0655771.1"/>
    </source>
</evidence>
<comment type="caution">
    <text evidence="1">The sequence shown here is derived from an EMBL/GenBank/DDBJ whole genome shotgun (WGS) entry which is preliminary data.</text>
</comment>
<gene>
    <name evidence="1" type="ORF">V6257_12060</name>
</gene>
<dbReference type="RefSeq" id="WP_341602960.1">
    <property type="nucleotide sequence ID" value="NZ_JBAKAW010000010.1"/>
</dbReference>
<dbReference type="EMBL" id="JBAKAW010000010">
    <property type="protein sequence ID" value="MEL0655771.1"/>
    <property type="molecule type" value="Genomic_DNA"/>
</dbReference>
<evidence type="ECO:0000313" key="2">
    <source>
        <dbReference type="Proteomes" id="UP001371391"/>
    </source>
</evidence>
<protein>
    <submittedName>
        <fullName evidence="1">Uncharacterized protein</fullName>
    </submittedName>
</protein>
<proteinExistence type="predicted"/>
<sequence>MGYSDMKFINLTCADELRSDTSTNITLFWDNECPRLLSEFDGCKAHLTGYDTSEYYQIKVEKTDKYRCKLVLVSKLCDKRAIEITPDYTKNGFEKASANQVPMTIWKESVIERGSEIKVYCLRNNSNLPFIITGA</sequence>
<keyword evidence="2" id="KW-1185">Reference proteome</keyword>
<organism evidence="1 2">
    <name type="scientific">Pseudoalteromonas issachenkonii</name>
    <dbReference type="NCBI Taxonomy" id="152297"/>
    <lineage>
        <taxon>Bacteria</taxon>
        <taxon>Pseudomonadati</taxon>
        <taxon>Pseudomonadota</taxon>
        <taxon>Gammaproteobacteria</taxon>
        <taxon>Alteromonadales</taxon>
        <taxon>Pseudoalteromonadaceae</taxon>
        <taxon>Pseudoalteromonas</taxon>
    </lineage>
</organism>
<accession>A0ABU9H1N9</accession>
<dbReference type="Proteomes" id="UP001371391">
    <property type="component" value="Unassembled WGS sequence"/>
</dbReference>
<name>A0ABU9H1N9_9GAMM</name>
<reference evidence="1 2" key="1">
    <citation type="submission" date="2024-02" db="EMBL/GenBank/DDBJ databases">
        <title>Bacteria isolated from the canopy kelp, Nereocystis luetkeana.</title>
        <authorList>
            <person name="Pfister C.A."/>
            <person name="Younker I.T."/>
            <person name="Light S.H."/>
        </authorList>
    </citation>
    <scope>NUCLEOTIDE SEQUENCE [LARGE SCALE GENOMIC DNA]</scope>
    <source>
        <strain evidence="1 2">TI.1.03</strain>
    </source>
</reference>